<evidence type="ECO:0000313" key="2">
    <source>
        <dbReference type="Proteomes" id="UP001302812"/>
    </source>
</evidence>
<organism evidence="1 2">
    <name type="scientific">Canariomyces notabilis</name>
    <dbReference type="NCBI Taxonomy" id="2074819"/>
    <lineage>
        <taxon>Eukaryota</taxon>
        <taxon>Fungi</taxon>
        <taxon>Dikarya</taxon>
        <taxon>Ascomycota</taxon>
        <taxon>Pezizomycotina</taxon>
        <taxon>Sordariomycetes</taxon>
        <taxon>Sordariomycetidae</taxon>
        <taxon>Sordariales</taxon>
        <taxon>Chaetomiaceae</taxon>
        <taxon>Canariomyces</taxon>
    </lineage>
</organism>
<gene>
    <name evidence="1" type="ORF">N656DRAFT_437128</name>
</gene>
<name>A0AAN6QDR9_9PEZI</name>
<dbReference type="AlphaFoldDB" id="A0AAN6QDR9"/>
<dbReference type="RefSeq" id="XP_064665903.1">
    <property type="nucleotide sequence ID" value="XM_064809654.1"/>
</dbReference>
<evidence type="ECO:0000313" key="1">
    <source>
        <dbReference type="EMBL" id="KAK4108333.1"/>
    </source>
</evidence>
<dbReference type="GeneID" id="89933778"/>
<reference evidence="1" key="1">
    <citation type="journal article" date="2023" name="Mol. Phylogenet. Evol.">
        <title>Genome-scale phylogeny and comparative genomics of the fungal order Sordariales.</title>
        <authorList>
            <person name="Hensen N."/>
            <person name="Bonometti L."/>
            <person name="Westerberg I."/>
            <person name="Brannstrom I.O."/>
            <person name="Guillou S."/>
            <person name="Cros-Aarteil S."/>
            <person name="Calhoun S."/>
            <person name="Haridas S."/>
            <person name="Kuo A."/>
            <person name="Mondo S."/>
            <person name="Pangilinan J."/>
            <person name="Riley R."/>
            <person name="LaButti K."/>
            <person name="Andreopoulos B."/>
            <person name="Lipzen A."/>
            <person name="Chen C."/>
            <person name="Yan M."/>
            <person name="Daum C."/>
            <person name="Ng V."/>
            <person name="Clum A."/>
            <person name="Steindorff A."/>
            <person name="Ohm R.A."/>
            <person name="Martin F."/>
            <person name="Silar P."/>
            <person name="Natvig D.O."/>
            <person name="Lalanne C."/>
            <person name="Gautier V."/>
            <person name="Ament-Velasquez S.L."/>
            <person name="Kruys A."/>
            <person name="Hutchinson M.I."/>
            <person name="Powell A.J."/>
            <person name="Barry K."/>
            <person name="Miller A.N."/>
            <person name="Grigoriev I.V."/>
            <person name="Debuchy R."/>
            <person name="Gladieux P."/>
            <person name="Hiltunen Thoren M."/>
            <person name="Johannesson H."/>
        </authorList>
    </citation>
    <scope>NUCLEOTIDE SEQUENCE</scope>
    <source>
        <strain evidence="1">CBS 508.74</strain>
    </source>
</reference>
<comment type="caution">
    <text evidence="1">The sequence shown here is derived from an EMBL/GenBank/DDBJ whole genome shotgun (WGS) entry which is preliminary data.</text>
</comment>
<dbReference type="EMBL" id="MU853364">
    <property type="protein sequence ID" value="KAK4108333.1"/>
    <property type="molecule type" value="Genomic_DNA"/>
</dbReference>
<protein>
    <submittedName>
        <fullName evidence="1">Uncharacterized protein</fullName>
    </submittedName>
</protein>
<reference evidence="1" key="2">
    <citation type="submission" date="2023-05" db="EMBL/GenBank/DDBJ databases">
        <authorList>
            <consortium name="Lawrence Berkeley National Laboratory"/>
            <person name="Steindorff A."/>
            <person name="Hensen N."/>
            <person name="Bonometti L."/>
            <person name="Westerberg I."/>
            <person name="Brannstrom I.O."/>
            <person name="Guillou S."/>
            <person name="Cros-Aarteil S."/>
            <person name="Calhoun S."/>
            <person name="Haridas S."/>
            <person name="Kuo A."/>
            <person name="Mondo S."/>
            <person name="Pangilinan J."/>
            <person name="Riley R."/>
            <person name="Labutti K."/>
            <person name="Andreopoulos B."/>
            <person name="Lipzen A."/>
            <person name="Chen C."/>
            <person name="Yanf M."/>
            <person name="Daum C."/>
            <person name="Ng V."/>
            <person name="Clum A."/>
            <person name="Ohm R."/>
            <person name="Martin F."/>
            <person name="Silar P."/>
            <person name="Natvig D."/>
            <person name="Lalanne C."/>
            <person name="Gautier V."/>
            <person name="Ament-Velasquez S.L."/>
            <person name="Kruys A."/>
            <person name="Hutchinson M.I."/>
            <person name="Powell A.J."/>
            <person name="Barry K."/>
            <person name="Miller A.N."/>
            <person name="Grigoriev I.V."/>
            <person name="Debuchy R."/>
            <person name="Gladieux P."/>
            <person name="Thoren M.H."/>
            <person name="Johannesson H."/>
        </authorList>
    </citation>
    <scope>NUCLEOTIDE SEQUENCE</scope>
    <source>
        <strain evidence="1">CBS 508.74</strain>
    </source>
</reference>
<sequence length="167" mass="18238">METVHTYEVPYSYDHSRRGQENHFSLNFCLPSSQSTGAITPIITSVSRPLEYYRRRRILNVINTSIRVILASFDINPDPSYEVLPRTDHSQGGSLAASQRMTRGKDKVVSTAINSGPVDDPHKLHRLHNAGSGGVAGAGPWVASPQRFALDKPETVALASASPCRSP</sequence>
<proteinExistence type="predicted"/>
<dbReference type="Proteomes" id="UP001302812">
    <property type="component" value="Unassembled WGS sequence"/>
</dbReference>
<accession>A0AAN6QDR9</accession>
<keyword evidence="2" id="KW-1185">Reference proteome</keyword>